<proteinExistence type="predicted"/>
<organism evidence="4 5">
    <name type="scientific">Chloracidobacterium sp. N</name>
    <dbReference type="NCBI Taxonomy" id="2821540"/>
    <lineage>
        <taxon>Bacteria</taxon>
        <taxon>Pseudomonadati</taxon>
        <taxon>Acidobacteriota</taxon>
        <taxon>Terriglobia</taxon>
        <taxon>Terriglobales</taxon>
        <taxon>Acidobacteriaceae</taxon>
        <taxon>Chloracidobacterium</taxon>
        <taxon>Chloracidobacterium aggregatum</taxon>
    </lineage>
</organism>
<keyword evidence="2 3" id="KW-0802">TPR repeat</keyword>
<dbReference type="Proteomes" id="UP000677668">
    <property type="component" value="Chromosome 1"/>
</dbReference>
<evidence type="ECO:0000256" key="2">
    <source>
        <dbReference type="ARBA" id="ARBA00022803"/>
    </source>
</evidence>
<dbReference type="EMBL" id="CP072642">
    <property type="protein sequence ID" value="QUV94664.1"/>
    <property type="molecule type" value="Genomic_DNA"/>
</dbReference>
<dbReference type="InterPro" id="IPR019734">
    <property type="entry name" value="TPR_rpt"/>
</dbReference>
<dbReference type="InterPro" id="IPR037919">
    <property type="entry name" value="OGT"/>
</dbReference>
<dbReference type="InterPro" id="IPR011990">
    <property type="entry name" value="TPR-like_helical_dom_sf"/>
</dbReference>
<dbReference type="Gene3D" id="1.25.40.10">
    <property type="entry name" value="Tetratricopeptide repeat domain"/>
    <property type="match status" value="4"/>
</dbReference>
<feature type="repeat" description="TPR" evidence="3">
    <location>
        <begin position="280"/>
        <end position="313"/>
    </location>
</feature>
<dbReference type="PROSITE" id="PS50005">
    <property type="entry name" value="TPR"/>
    <property type="match status" value="5"/>
</dbReference>
<evidence type="ECO:0000256" key="3">
    <source>
        <dbReference type="PROSITE-ProRule" id="PRU00339"/>
    </source>
</evidence>
<dbReference type="Pfam" id="PF13432">
    <property type="entry name" value="TPR_16"/>
    <property type="match status" value="1"/>
</dbReference>
<accession>A0ABX8B568</accession>
<feature type="repeat" description="TPR" evidence="3">
    <location>
        <begin position="136"/>
        <end position="169"/>
    </location>
</feature>
<dbReference type="PANTHER" id="PTHR44366:SF1">
    <property type="entry name" value="UDP-N-ACETYLGLUCOSAMINE--PEPTIDE N-ACETYLGLUCOSAMINYLTRANSFERASE 110 KDA SUBUNIT"/>
    <property type="match status" value="1"/>
</dbReference>
<dbReference type="SUPFAM" id="SSF48452">
    <property type="entry name" value="TPR-like"/>
    <property type="match status" value="1"/>
</dbReference>
<dbReference type="SMART" id="SM00028">
    <property type="entry name" value="TPR"/>
    <property type="match status" value="9"/>
</dbReference>
<keyword evidence="5" id="KW-1185">Reference proteome</keyword>
<reference evidence="4 5" key="1">
    <citation type="submission" date="2021-03" db="EMBL/GenBank/DDBJ databases">
        <title>Genomic and phenotypic characterization of Chloracidobacterium isolates provides evidence for multiple species.</title>
        <authorList>
            <person name="Saini M.K."/>
            <person name="Costas A.M.G."/>
            <person name="Tank M."/>
            <person name="Bryant D.A."/>
        </authorList>
    </citation>
    <scope>NUCLEOTIDE SEQUENCE [LARGE SCALE GENOMIC DNA]</scope>
    <source>
        <strain evidence="4 5">N</strain>
    </source>
</reference>
<dbReference type="PROSITE" id="PS50293">
    <property type="entry name" value="TPR_REGION"/>
    <property type="match status" value="3"/>
</dbReference>
<dbReference type="InterPro" id="IPR013105">
    <property type="entry name" value="TPR_2"/>
</dbReference>
<name>A0ABX8B568_9BACT</name>
<dbReference type="RefSeq" id="WP_211422939.1">
    <property type="nucleotide sequence ID" value="NZ_CP072642.1"/>
</dbReference>
<dbReference type="Pfam" id="PF07719">
    <property type="entry name" value="TPR_2"/>
    <property type="match status" value="1"/>
</dbReference>
<feature type="repeat" description="TPR" evidence="3">
    <location>
        <begin position="204"/>
        <end position="237"/>
    </location>
</feature>
<gene>
    <name evidence="4" type="ORF">J8C05_04240</name>
</gene>
<evidence type="ECO:0000313" key="4">
    <source>
        <dbReference type="EMBL" id="QUV94664.1"/>
    </source>
</evidence>
<feature type="repeat" description="TPR" evidence="3">
    <location>
        <begin position="102"/>
        <end position="135"/>
    </location>
</feature>
<feature type="repeat" description="TPR" evidence="3">
    <location>
        <begin position="170"/>
        <end position="203"/>
    </location>
</feature>
<evidence type="ECO:0000313" key="5">
    <source>
        <dbReference type="Proteomes" id="UP000677668"/>
    </source>
</evidence>
<dbReference type="Pfam" id="PF13414">
    <property type="entry name" value="TPR_11"/>
    <property type="match status" value="2"/>
</dbReference>
<protein>
    <submittedName>
        <fullName evidence="4">Tetratricopeptide repeat protein</fullName>
    </submittedName>
</protein>
<evidence type="ECO:0000256" key="1">
    <source>
        <dbReference type="ARBA" id="ARBA00022737"/>
    </source>
</evidence>
<dbReference type="PANTHER" id="PTHR44366">
    <property type="entry name" value="UDP-N-ACETYLGLUCOSAMINE--PEPTIDE N-ACETYLGLUCOSAMINYLTRANSFERASE 110 KDA SUBUNIT"/>
    <property type="match status" value="1"/>
</dbReference>
<sequence length="506" mass="55365">MPYKPRATPAVASLCLLTVTTGYETSGFWRVRWSDQNPSSLRIDPTAERSRATPLRIDPTISARASALRVVPTEIAQKRGIQQVGEALARTEQQVITPPKRQPTLTERAAALAAKGRYQEAIPLYQQALQANPKATEALAGWGHALLELGQEADARDKFLAVLALNPRDAAAQVNLGVACYRAGDIDRAIQAYQAALTISPRLANAHFNLGMAQSHRGDLEAAIASYQTAITLRPQFREARNNLGLLYEALGDLDRAEQAFRAALGKPVPGEREPEGGYALAHYNLGRLYEKRAAYDAAIREFQTAVRQQPNFPEAYLNLGNVRLLRSQLKGTLELDAAIEAFRKAIALRQGLYPLAYENLAIALSFKGDKPAALAAYRTAFDQYEGASADTFENLLTTLADETQFLIGNELTRSDNPGNLRPVNQTATKPGTDRLLELLERYAGLPEALKEQPDVRYCAGRAYITVGEAEAARNELRRGLELAEGRDASARELLHALEATMAPPP</sequence>
<keyword evidence="1" id="KW-0677">Repeat</keyword>